<evidence type="ECO:0000313" key="2">
    <source>
        <dbReference type="Proteomes" id="UP000000788"/>
    </source>
</evidence>
<evidence type="ECO:0000313" key="1">
    <source>
        <dbReference type="EMBL" id="ABX09124.1"/>
    </source>
</evidence>
<keyword evidence="2" id="KW-1185">Reference proteome</keyword>
<dbReference type="KEGG" id="pmj:P9211_11931"/>
<name>A9BBB2_PROM4</name>
<dbReference type="HOGENOM" id="CLU_090140_0_0_3"/>
<dbReference type="AlphaFoldDB" id="A9BBB2"/>
<dbReference type="PANTHER" id="PTHR35320">
    <property type="entry name" value="ATP-DEPENDENT CLP PROTEASE ATP-BINDING SUBUNIT"/>
    <property type="match status" value="1"/>
</dbReference>
<dbReference type="STRING" id="93059.P9211_11931"/>
<organism evidence="1 2">
    <name type="scientific">Prochlorococcus marinus (strain MIT 9211)</name>
    <dbReference type="NCBI Taxonomy" id="93059"/>
    <lineage>
        <taxon>Bacteria</taxon>
        <taxon>Bacillati</taxon>
        <taxon>Cyanobacteriota</taxon>
        <taxon>Cyanophyceae</taxon>
        <taxon>Synechococcales</taxon>
        <taxon>Prochlorococcaceae</taxon>
        <taxon>Prochlorococcus</taxon>
    </lineage>
</organism>
<protein>
    <submittedName>
        <fullName evidence="1">Uncharacterized protein</fullName>
    </submittedName>
</protein>
<dbReference type="PANTHER" id="PTHR35320:SF1">
    <property type="entry name" value="ATP-DEPENDENT CLP PROTEASE ATP-BINDING SUBUNIT"/>
    <property type="match status" value="1"/>
</dbReference>
<dbReference type="EMBL" id="CP000878">
    <property type="protein sequence ID" value="ABX09124.1"/>
    <property type="molecule type" value="Genomic_DNA"/>
</dbReference>
<sequence>MFFNLSSFIRLKSLDGCRLTIGSFPPFLYDSRGGGGIARITFLGDKRLVSLKFDPYEFSIPSLNWRTSKFLGLPIPPGLEINMVLDKLEGTIDRDSGEVLLDFEARFILKIFNFWEFPKLIVSTSLSTGHVVSNLHDIKGQPLNNEEISRLVGVAVIPPTGNMFLDRFLGLPNEAMASLECEIKEGEVL</sequence>
<gene>
    <name evidence="1" type="ordered locus">P9211_11931</name>
</gene>
<proteinExistence type="predicted"/>
<reference evidence="1 2" key="1">
    <citation type="journal article" date="2007" name="PLoS Genet.">
        <title>Patterns and implications of gene gain and loss in the evolution of Prochlorococcus.</title>
        <authorList>
            <person name="Kettler G.C."/>
            <person name="Martiny A.C."/>
            <person name="Huang K."/>
            <person name="Zucker J."/>
            <person name="Coleman M.L."/>
            <person name="Rodrigue S."/>
            <person name="Chen F."/>
            <person name="Lapidus A."/>
            <person name="Ferriera S."/>
            <person name="Johnson J."/>
            <person name="Steglich C."/>
            <person name="Church G.M."/>
            <person name="Richardson P."/>
            <person name="Chisholm S.W."/>
        </authorList>
    </citation>
    <scope>NUCLEOTIDE SEQUENCE [LARGE SCALE GENOMIC DNA]</scope>
    <source>
        <strain evidence="2">MIT 9211</strain>
    </source>
</reference>
<accession>A9BBB2</accession>
<dbReference type="eggNOG" id="ENOG5033VV6">
    <property type="taxonomic scope" value="Bacteria"/>
</dbReference>
<dbReference type="Proteomes" id="UP000000788">
    <property type="component" value="Chromosome"/>
</dbReference>